<evidence type="ECO:0000313" key="1">
    <source>
        <dbReference type="EMBL" id="MBO1628472.1"/>
    </source>
</evidence>
<organism evidence="1 2">
    <name type="scientific">Bacillus arachidis</name>
    <dbReference type="NCBI Taxonomy" id="2819290"/>
    <lineage>
        <taxon>Bacteria</taxon>
        <taxon>Bacillati</taxon>
        <taxon>Bacillota</taxon>
        <taxon>Bacilli</taxon>
        <taxon>Bacillales</taxon>
        <taxon>Bacillaceae</taxon>
        <taxon>Bacillus</taxon>
    </lineage>
</organism>
<dbReference type="RefSeq" id="WP_208019487.1">
    <property type="nucleotide sequence ID" value="NZ_JAGDQJ010000050.1"/>
</dbReference>
<gene>
    <name evidence="1" type="ORF">J4P90_25455</name>
</gene>
<reference evidence="1 2" key="1">
    <citation type="submission" date="2021-03" db="EMBL/GenBank/DDBJ databases">
        <title>Identification of novel Bacillus strains.</title>
        <authorList>
            <person name="Xiao Z."/>
            <person name="Li Y."/>
            <person name="Shen J."/>
        </authorList>
    </citation>
    <scope>NUCLEOTIDE SEQUENCE [LARGE SCALE GENOMIC DNA]</scope>
    <source>
        <strain evidence="1 2">SY8</strain>
    </source>
</reference>
<evidence type="ECO:0000313" key="2">
    <source>
        <dbReference type="Proteomes" id="UP000677611"/>
    </source>
</evidence>
<name>A0ABS3P6M6_9BACI</name>
<sequence>MARGNKFNKTVRNRDIYDYHEIHLENGKRLDSYAPFEREIVSRKATDLENIDIKTFEGHLQEMKDKYVVGTKIRSNKYREIDGDLLEGTQILEIPASNKNFERIEEYIKLAKEKYNIDIRFREE</sequence>
<proteinExistence type="predicted"/>
<comment type="caution">
    <text evidence="1">The sequence shown here is derived from an EMBL/GenBank/DDBJ whole genome shotgun (WGS) entry which is preliminary data.</text>
</comment>
<protein>
    <submittedName>
        <fullName evidence="1">Uncharacterized protein</fullName>
    </submittedName>
</protein>
<dbReference type="Proteomes" id="UP000677611">
    <property type="component" value="Unassembled WGS sequence"/>
</dbReference>
<accession>A0ABS3P6M6</accession>
<keyword evidence="2" id="KW-1185">Reference proteome</keyword>
<dbReference type="EMBL" id="JAGDQJ010000050">
    <property type="protein sequence ID" value="MBO1628472.1"/>
    <property type="molecule type" value="Genomic_DNA"/>
</dbReference>